<gene>
    <name evidence="1" type="ORF">L2E82_12032</name>
</gene>
<proteinExistence type="predicted"/>
<keyword evidence="2" id="KW-1185">Reference proteome</keyword>
<dbReference type="EMBL" id="CM042010">
    <property type="protein sequence ID" value="KAI3782001.1"/>
    <property type="molecule type" value="Genomic_DNA"/>
</dbReference>
<protein>
    <submittedName>
        <fullName evidence="1">Uncharacterized protein</fullName>
    </submittedName>
</protein>
<evidence type="ECO:0000313" key="2">
    <source>
        <dbReference type="Proteomes" id="UP001055811"/>
    </source>
</evidence>
<reference evidence="1 2" key="2">
    <citation type="journal article" date="2022" name="Mol. Ecol. Resour.">
        <title>The genomes of chicory, endive, great burdock and yacon provide insights into Asteraceae paleo-polyploidization history and plant inulin production.</title>
        <authorList>
            <person name="Fan W."/>
            <person name="Wang S."/>
            <person name="Wang H."/>
            <person name="Wang A."/>
            <person name="Jiang F."/>
            <person name="Liu H."/>
            <person name="Zhao H."/>
            <person name="Xu D."/>
            <person name="Zhang Y."/>
        </authorList>
    </citation>
    <scope>NUCLEOTIDE SEQUENCE [LARGE SCALE GENOMIC DNA]</scope>
    <source>
        <strain evidence="2">cv. Punajuju</strain>
        <tissue evidence="1">Leaves</tissue>
    </source>
</reference>
<reference evidence="2" key="1">
    <citation type="journal article" date="2022" name="Mol. Ecol. Resour.">
        <title>The genomes of chicory, endive, great burdock and yacon provide insights into Asteraceae palaeo-polyploidization history and plant inulin production.</title>
        <authorList>
            <person name="Fan W."/>
            <person name="Wang S."/>
            <person name="Wang H."/>
            <person name="Wang A."/>
            <person name="Jiang F."/>
            <person name="Liu H."/>
            <person name="Zhao H."/>
            <person name="Xu D."/>
            <person name="Zhang Y."/>
        </authorList>
    </citation>
    <scope>NUCLEOTIDE SEQUENCE [LARGE SCALE GENOMIC DNA]</scope>
    <source>
        <strain evidence="2">cv. Punajuju</strain>
    </source>
</reference>
<evidence type="ECO:0000313" key="1">
    <source>
        <dbReference type="EMBL" id="KAI3782001.1"/>
    </source>
</evidence>
<dbReference type="Proteomes" id="UP001055811">
    <property type="component" value="Linkage Group LG02"/>
</dbReference>
<accession>A0ACB9GFL9</accession>
<name>A0ACB9GFL9_CICIN</name>
<organism evidence="1 2">
    <name type="scientific">Cichorium intybus</name>
    <name type="common">Chicory</name>
    <dbReference type="NCBI Taxonomy" id="13427"/>
    <lineage>
        <taxon>Eukaryota</taxon>
        <taxon>Viridiplantae</taxon>
        <taxon>Streptophyta</taxon>
        <taxon>Embryophyta</taxon>
        <taxon>Tracheophyta</taxon>
        <taxon>Spermatophyta</taxon>
        <taxon>Magnoliopsida</taxon>
        <taxon>eudicotyledons</taxon>
        <taxon>Gunneridae</taxon>
        <taxon>Pentapetalae</taxon>
        <taxon>asterids</taxon>
        <taxon>campanulids</taxon>
        <taxon>Asterales</taxon>
        <taxon>Asteraceae</taxon>
        <taxon>Cichorioideae</taxon>
        <taxon>Cichorieae</taxon>
        <taxon>Cichoriinae</taxon>
        <taxon>Cichorium</taxon>
    </lineage>
</organism>
<comment type="caution">
    <text evidence="1">The sequence shown here is derived from an EMBL/GenBank/DDBJ whole genome shotgun (WGS) entry which is preliminary data.</text>
</comment>
<sequence length="94" mass="10558">MATQKHTKKKAKTMIGEVGFANLSNDMLNHDIFIGDGGTTRRGRDGCRWILCLQSGHDIEQGPMLVGDGRSDKKRRRRLLACSGEQPVDLQMFR</sequence>